<sequence>MTKSLKSLQPRAEAFPLTGAEAPPRVAPPSVTPLDWAQMTDPVPATPRRWARITRFSVRPLLVTLDLAAVAVGVVLLELVVGGLGFSTPAVKTLCFGAFFLLGLWAGGLYRSRLSLSALDDLPSLGGRALAAAALSAVAQIAWAELTSGVYEVNWSYLGGAMIVTVVLVLFRAAGYAAVRRLRTHRLVAHRTLILGAGRVGNQVAEVLRAHPEYGLHPIGFLDADPPETSQPRLLPVLGGPEVLSQVLVQGGVRTVVVAFSSMKESQMVSLIRTCDRLSCELFVVPRLFELHQVESSMDTAWGFPLVRLRRATYRSRAWAMKRSMDVLVSGLAIGFLAPVLALVALAVRLDGKGGILFRQERVGVDGHHFELLKFRSLRPATESESQTMWNIGEDPRVTRVGRFLRKTSLDELPQLFNILRGDMSLVGPRPERPHFVSQFRSRYPSYEARHRVPSGLTGWAQVHGLRGDTSIAERARFDNYYIENWSLWLDVKIILRTFSSVVRGAGR</sequence>
<feature type="transmembrane region" description="Helical" evidence="8">
    <location>
        <begin position="122"/>
        <end position="143"/>
    </location>
</feature>
<feature type="transmembrane region" description="Helical" evidence="8">
    <location>
        <begin position="90"/>
        <end position="110"/>
    </location>
</feature>
<evidence type="ECO:0000256" key="3">
    <source>
        <dbReference type="ARBA" id="ARBA00022679"/>
    </source>
</evidence>
<evidence type="ECO:0000256" key="5">
    <source>
        <dbReference type="ARBA" id="ARBA00022989"/>
    </source>
</evidence>
<protein>
    <submittedName>
        <fullName evidence="10">Undecaprenyl-phosphate glucose phosphotransferase</fullName>
    </submittedName>
</protein>
<feature type="domain" description="Bacterial sugar transferase" evidence="9">
    <location>
        <begin position="322"/>
        <end position="503"/>
    </location>
</feature>
<name>A0A1G7MSL1_9ACTN</name>
<feature type="transmembrane region" description="Helical" evidence="8">
    <location>
        <begin position="327"/>
        <end position="348"/>
    </location>
</feature>
<evidence type="ECO:0000259" key="9">
    <source>
        <dbReference type="Pfam" id="PF02397"/>
    </source>
</evidence>
<dbReference type="EMBL" id="FNBT01000005">
    <property type="protein sequence ID" value="SDF64742.1"/>
    <property type="molecule type" value="Genomic_DNA"/>
</dbReference>
<dbReference type="Gene3D" id="3.40.50.720">
    <property type="entry name" value="NAD(P)-binding Rossmann-like Domain"/>
    <property type="match status" value="1"/>
</dbReference>
<feature type="transmembrane region" description="Helical" evidence="8">
    <location>
        <begin position="61"/>
        <end position="84"/>
    </location>
</feature>
<reference evidence="11" key="1">
    <citation type="submission" date="2016-10" db="EMBL/GenBank/DDBJ databases">
        <authorList>
            <person name="Varghese N."/>
            <person name="Submissions S."/>
        </authorList>
    </citation>
    <scope>NUCLEOTIDE SEQUENCE [LARGE SCALE GENOMIC DNA]</scope>
    <source>
        <strain evidence="11">DSM 44268</strain>
    </source>
</reference>
<dbReference type="Pfam" id="PF13727">
    <property type="entry name" value="CoA_binding_3"/>
    <property type="match status" value="1"/>
</dbReference>
<feature type="region of interest" description="Disordered" evidence="7">
    <location>
        <begin position="19"/>
        <end position="40"/>
    </location>
</feature>
<dbReference type="OrthoDB" id="9808602at2"/>
<dbReference type="RefSeq" id="WP_091767918.1">
    <property type="nucleotide sequence ID" value="NZ_FNBT01000005.1"/>
</dbReference>
<gene>
    <name evidence="10" type="ORF">SAMN05660662_2902</name>
</gene>
<evidence type="ECO:0000313" key="11">
    <source>
        <dbReference type="Proteomes" id="UP000199406"/>
    </source>
</evidence>
<dbReference type="NCBIfam" id="TIGR03025">
    <property type="entry name" value="EPS_sugtrans"/>
    <property type="match status" value="1"/>
</dbReference>
<dbReference type="GO" id="GO:0016020">
    <property type="term" value="C:membrane"/>
    <property type="evidence" value="ECO:0007669"/>
    <property type="project" value="UniProtKB-SubCell"/>
</dbReference>
<evidence type="ECO:0000256" key="2">
    <source>
        <dbReference type="ARBA" id="ARBA00006464"/>
    </source>
</evidence>
<accession>A0A1G7MSL1</accession>
<dbReference type="AlphaFoldDB" id="A0A1G7MSL1"/>
<evidence type="ECO:0000313" key="10">
    <source>
        <dbReference type="EMBL" id="SDF64742.1"/>
    </source>
</evidence>
<dbReference type="SUPFAM" id="SSF51735">
    <property type="entry name" value="NAD(P)-binding Rossmann-fold domains"/>
    <property type="match status" value="1"/>
</dbReference>
<feature type="transmembrane region" description="Helical" evidence="8">
    <location>
        <begin position="155"/>
        <end position="179"/>
    </location>
</feature>
<keyword evidence="4 8" id="KW-0812">Transmembrane</keyword>
<dbReference type="Pfam" id="PF02397">
    <property type="entry name" value="Bac_transf"/>
    <property type="match status" value="1"/>
</dbReference>
<dbReference type="STRING" id="1550231.SAMN05660662_2902"/>
<comment type="subcellular location">
    <subcellularLocation>
        <location evidence="1">Membrane</location>
        <topology evidence="1">Multi-pass membrane protein</topology>
    </subcellularLocation>
</comment>
<keyword evidence="11" id="KW-1185">Reference proteome</keyword>
<proteinExistence type="inferred from homology"/>
<evidence type="ECO:0000256" key="8">
    <source>
        <dbReference type="SAM" id="Phobius"/>
    </source>
</evidence>
<keyword evidence="6 8" id="KW-0472">Membrane</keyword>
<dbReference type="PANTHER" id="PTHR30576">
    <property type="entry name" value="COLANIC BIOSYNTHESIS UDP-GLUCOSE LIPID CARRIER TRANSFERASE"/>
    <property type="match status" value="1"/>
</dbReference>
<keyword evidence="3 10" id="KW-0808">Transferase</keyword>
<keyword evidence="5 8" id="KW-1133">Transmembrane helix</keyword>
<comment type="similarity">
    <text evidence="2">Belongs to the bacterial sugar transferase family.</text>
</comment>
<dbReference type="PANTHER" id="PTHR30576:SF0">
    <property type="entry name" value="UNDECAPRENYL-PHOSPHATE N-ACETYLGALACTOSAMINYL 1-PHOSPHATE TRANSFERASE-RELATED"/>
    <property type="match status" value="1"/>
</dbReference>
<evidence type="ECO:0000256" key="7">
    <source>
        <dbReference type="SAM" id="MobiDB-lite"/>
    </source>
</evidence>
<evidence type="ECO:0000256" key="4">
    <source>
        <dbReference type="ARBA" id="ARBA00022692"/>
    </source>
</evidence>
<organism evidence="10 11">
    <name type="scientific">Blastococcus aurantiacus</name>
    <dbReference type="NCBI Taxonomy" id="1550231"/>
    <lineage>
        <taxon>Bacteria</taxon>
        <taxon>Bacillati</taxon>
        <taxon>Actinomycetota</taxon>
        <taxon>Actinomycetes</taxon>
        <taxon>Geodermatophilales</taxon>
        <taxon>Geodermatophilaceae</taxon>
        <taxon>Blastococcus</taxon>
    </lineage>
</organism>
<dbReference type="InterPro" id="IPR036291">
    <property type="entry name" value="NAD(P)-bd_dom_sf"/>
</dbReference>
<dbReference type="InterPro" id="IPR017475">
    <property type="entry name" value="EPS_sugar_tfrase"/>
</dbReference>
<evidence type="ECO:0000256" key="6">
    <source>
        <dbReference type="ARBA" id="ARBA00023136"/>
    </source>
</evidence>
<evidence type="ECO:0000256" key="1">
    <source>
        <dbReference type="ARBA" id="ARBA00004141"/>
    </source>
</evidence>
<dbReference type="InterPro" id="IPR003362">
    <property type="entry name" value="Bact_transf"/>
</dbReference>
<dbReference type="Proteomes" id="UP000199406">
    <property type="component" value="Unassembled WGS sequence"/>
</dbReference>
<dbReference type="GO" id="GO:0016780">
    <property type="term" value="F:phosphotransferase activity, for other substituted phosphate groups"/>
    <property type="evidence" value="ECO:0007669"/>
    <property type="project" value="TreeGrafter"/>
</dbReference>